<reference evidence="2" key="1">
    <citation type="submission" date="2013-12" db="EMBL/GenBank/DDBJ databases">
        <authorList>
            <person name="Omoto C.K."/>
            <person name="Sibley D."/>
            <person name="Venepally P."/>
            <person name="Hadjithomas M."/>
            <person name="Karamycheva S."/>
            <person name="Brunk B."/>
            <person name="Roos D."/>
            <person name="Caler E."/>
            <person name="Lorenzi H."/>
        </authorList>
    </citation>
    <scope>NUCLEOTIDE SEQUENCE</scope>
</reference>
<evidence type="ECO:0000313" key="3">
    <source>
        <dbReference type="Proteomes" id="UP000019763"/>
    </source>
</evidence>
<evidence type="ECO:0000256" key="1">
    <source>
        <dbReference type="SAM" id="MobiDB-lite"/>
    </source>
</evidence>
<proteinExistence type="predicted"/>
<feature type="region of interest" description="Disordered" evidence="1">
    <location>
        <begin position="418"/>
        <end position="462"/>
    </location>
</feature>
<protein>
    <submittedName>
        <fullName evidence="2">Transcriptional repressor TCF25</fullName>
    </submittedName>
</protein>
<dbReference type="Pfam" id="PF04910">
    <property type="entry name" value="Tcf25"/>
    <property type="match status" value="1"/>
</dbReference>
<feature type="compositionally biased region" description="Acidic residues" evidence="1">
    <location>
        <begin position="19"/>
        <end position="29"/>
    </location>
</feature>
<feature type="region of interest" description="Disordered" evidence="1">
    <location>
        <begin position="1"/>
        <end position="48"/>
    </location>
</feature>
<dbReference type="GO" id="GO:1990112">
    <property type="term" value="C:RQC complex"/>
    <property type="evidence" value="ECO:0007669"/>
    <property type="project" value="TreeGrafter"/>
</dbReference>
<evidence type="ECO:0000313" key="2">
    <source>
        <dbReference type="EMBL" id="EZG67090.1"/>
    </source>
</evidence>
<dbReference type="AlphaFoldDB" id="A0A023B7A0"/>
<accession>A0A023B7A0</accession>
<name>A0A023B7A0_GRENI</name>
<keyword evidence="3" id="KW-1185">Reference proteome</keyword>
<dbReference type="Proteomes" id="UP000019763">
    <property type="component" value="Unassembled WGS sequence"/>
</dbReference>
<dbReference type="PANTHER" id="PTHR22684">
    <property type="entry name" value="NULP1-RELATED"/>
    <property type="match status" value="1"/>
</dbReference>
<gene>
    <name evidence="2" type="ORF">GNI_072020</name>
</gene>
<dbReference type="VEuPathDB" id="CryptoDB:GNI_072020"/>
<feature type="compositionally biased region" description="Basic and acidic residues" evidence="1">
    <location>
        <begin position="421"/>
        <end position="443"/>
    </location>
</feature>
<dbReference type="GeneID" id="22912629"/>
<organism evidence="2 3">
    <name type="scientific">Gregarina niphandrodes</name>
    <name type="common">Septate eugregarine</name>
    <dbReference type="NCBI Taxonomy" id="110365"/>
    <lineage>
        <taxon>Eukaryota</taxon>
        <taxon>Sar</taxon>
        <taxon>Alveolata</taxon>
        <taxon>Apicomplexa</taxon>
        <taxon>Conoidasida</taxon>
        <taxon>Gregarinasina</taxon>
        <taxon>Eugregarinorida</taxon>
        <taxon>Gregarinidae</taxon>
        <taxon>Gregarina</taxon>
    </lineage>
</organism>
<dbReference type="EMBL" id="AFNH02000541">
    <property type="protein sequence ID" value="EZG67090.1"/>
    <property type="molecule type" value="Genomic_DNA"/>
</dbReference>
<sequence length="710" mass="80428">MGKASALRKEKLQLKAFSDSDEEESEESFAPETLRRNPFAIEASEEDEFEEGERFLGHEGPVEDVEIYLAPMTEPAGRQRQARAPRLDPKLDVERGVSAGCEKTKSKELSAREELFTLSQKYFSVDQDVKSSRGTIALQYNMWLLPSSSLMEDLKKAKFGNLHWENYNPEDELYFKMKTTRSTPADKWYNWEPTERYLVTWKVVEMLVGTSNISGVFDFVHTHPYHPAANLCIAEYYVQTDQFDTAHKFIERALASFQYGLSPNLQFHKAPQKRHRLQDLDLRNVAQALSVLGDDLEVVWDHGTNQNGDIQPKTQRQRESDIRAALSIPENGNLLFIKCLHMYGWSLFQRGIHRVALEIFRFLNVLTLGNDLSHSLLVISETMIRAKEHDMFHNYNRKYFEATQDVVYTQYDGLCLLGNDRSPDDRSPDDRSPDDRSPDDRSSPVEACSPAETRAGEEPSQPGLAFTGLLESVLPSFLFGRVTILLRDGGLRATAELTATQAVLEDISLADFDQYILSRAHAQVPKPTPALTPTPTPPSLREACLALMYSLWQYPQFVAMVRTRKRVSAPGAQVGASTAELETALATLALFSPHFYVDGFRRLRYRLLEAYVMQSAEYWMDYYDGLLLPVALKTGTFAALHHQFPIQVETLVTAGFSAHAQFMKQYQGVRPSEFDGQKFVIADALLNSGTESVGTHRGFLQTLMPWATLD</sequence>
<dbReference type="InterPro" id="IPR006994">
    <property type="entry name" value="TCF25/Rqc1"/>
</dbReference>
<comment type="caution">
    <text evidence="2">The sequence shown here is derived from an EMBL/GenBank/DDBJ whole genome shotgun (WGS) entry which is preliminary data.</text>
</comment>
<dbReference type="RefSeq" id="XP_011130344.1">
    <property type="nucleotide sequence ID" value="XM_011132042.1"/>
</dbReference>
<dbReference type="PANTHER" id="PTHR22684:SF0">
    <property type="entry name" value="RIBOSOME QUALITY CONTROL COMPLEX SUBUNIT TCF25"/>
    <property type="match status" value="1"/>
</dbReference>